<accession>A0A2R8BQ76</accession>
<feature type="transmembrane region" description="Helical" evidence="1">
    <location>
        <begin position="21"/>
        <end position="40"/>
    </location>
</feature>
<keyword evidence="1" id="KW-1133">Transmembrane helix</keyword>
<proteinExistence type="predicted"/>
<gene>
    <name evidence="2" type="ORF">PAA8504_00122</name>
</gene>
<sequence>MQTLSSGSRGIGLLVRIHLDRVLFPAAIGASLCMGGLILGL</sequence>
<keyword evidence="1" id="KW-0472">Membrane</keyword>
<dbReference type="Proteomes" id="UP000244912">
    <property type="component" value="Unassembled WGS sequence"/>
</dbReference>
<protein>
    <submittedName>
        <fullName evidence="2">Uncharacterized protein</fullName>
    </submittedName>
</protein>
<keyword evidence="3" id="KW-1185">Reference proteome</keyword>
<name>A0A2R8BQ76_9RHOB</name>
<reference evidence="2 3" key="1">
    <citation type="submission" date="2018-03" db="EMBL/GenBank/DDBJ databases">
        <authorList>
            <person name="Keele B.F."/>
        </authorList>
    </citation>
    <scope>NUCLEOTIDE SEQUENCE [LARGE SCALE GENOMIC DNA]</scope>
    <source>
        <strain evidence="2 3">CECT 8504</strain>
    </source>
</reference>
<evidence type="ECO:0000313" key="3">
    <source>
        <dbReference type="Proteomes" id="UP000244912"/>
    </source>
</evidence>
<evidence type="ECO:0000313" key="2">
    <source>
        <dbReference type="EMBL" id="SPJ22332.1"/>
    </source>
</evidence>
<dbReference type="EMBL" id="ONZF01000001">
    <property type="protein sequence ID" value="SPJ22332.1"/>
    <property type="molecule type" value="Genomic_DNA"/>
</dbReference>
<keyword evidence="1" id="KW-0812">Transmembrane</keyword>
<dbReference type="AlphaFoldDB" id="A0A2R8BQ76"/>
<evidence type="ECO:0000256" key="1">
    <source>
        <dbReference type="SAM" id="Phobius"/>
    </source>
</evidence>
<organism evidence="2 3">
    <name type="scientific">Palleronia abyssalis</name>
    <dbReference type="NCBI Taxonomy" id="1501240"/>
    <lineage>
        <taxon>Bacteria</taxon>
        <taxon>Pseudomonadati</taxon>
        <taxon>Pseudomonadota</taxon>
        <taxon>Alphaproteobacteria</taxon>
        <taxon>Rhodobacterales</taxon>
        <taxon>Roseobacteraceae</taxon>
        <taxon>Palleronia</taxon>
    </lineage>
</organism>